<proteinExistence type="predicted"/>
<name>A0A3P8HK94_9TREM</name>
<dbReference type="UniPathway" id="UPA00253">
    <property type="reaction ID" value="UER00457"/>
</dbReference>
<reference evidence="7 8" key="1">
    <citation type="submission" date="2018-11" db="EMBL/GenBank/DDBJ databases">
        <authorList>
            <consortium name="Pathogen Informatics"/>
        </authorList>
    </citation>
    <scope>NUCLEOTIDE SEQUENCE [LARGE SCALE GENOMIC DNA]</scope>
    <source>
        <strain evidence="7 8">Egypt</strain>
    </source>
</reference>
<comment type="catalytic activity">
    <reaction evidence="6">
        <text>5-phospho-alpha-D-ribose 1-diphosphate + nicotinate + ATP + H2O = nicotinate beta-D-ribonucleotide + ADP + phosphate + diphosphate</text>
        <dbReference type="Rhea" id="RHEA:36163"/>
        <dbReference type="ChEBI" id="CHEBI:15377"/>
        <dbReference type="ChEBI" id="CHEBI:30616"/>
        <dbReference type="ChEBI" id="CHEBI:32544"/>
        <dbReference type="ChEBI" id="CHEBI:33019"/>
        <dbReference type="ChEBI" id="CHEBI:43474"/>
        <dbReference type="ChEBI" id="CHEBI:57502"/>
        <dbReference type="ChEBI" id="CHEBI:58017"/>
        <dbReference type="ChEBI" id="CHEBI:456216"/>
        <dbReference type="EC" id="6.3.4.21"/>
    </reaction>
</comment>
<dbReference type="SUPFAM" id="SSF51690">
    <property type="entry name" value="Nicotinate/Quinolinate PRTase C-terminal domain-like"/>
    <property type="match status" value="1"/>
</dbReference>
<accession>A0A3P8HK94</accession>
<keyword evidence="8" id="KW-1185">Reference proteome</keyword>
<dbReference type="EC" id="6.3.4.21" evidence="2"/>
<dbReference type="Gene3D" id="3.20.140.10">
    <property type="entry name" value="nicotinate phosphoribosyltransferase"/>
    <property type="match status" value="1"/>
</dbReference>
<keyword evidence="4" id="KW-0436">Ligase</keyword>
<evidence type="ECO:0000313" key="8">
    <source>
        <dbReference type="Proteomes" id="UP000272942"/>
    </source>
</evidence>
<keyword evidence="5" id="KW-0662">Pyridine nucleotide biosynthesis</keyword>
<evidence type="ECO:0000313" key="7">
    <source>
        <dbReference type="EMBL" id="VDP94751.1"/>
    </source>
</evidence>
<keyword evidence="3" id="KW-0597">Phosphoprotein</keyword>
<evidence type="ECO:0000256" key="2">
    <source>
        <dbReference type="ARBA" id="ARBA00013236"/>
    </source>
</evidence>
<protein>
    <recommendedName>
        <fullName evidence="2">nicotinate phosphoribosyltransferase</fullName>
        <ecNumber evidence="2">6.3.4.21</ecNumber>
    </recommendedName>
</protein>
<sequence>MAGKLFGIPVVGTHAHSFVSVYQEKTASSCINDTVNHVKASHGNGTSVNDCAEANGLLDLHEEPLDLNRFMERCWYWSRHLGTVLDYIPDQLHAGELAAFANYAYAFPSQFVGLIDTYDVLK</sequence>
<dbReference type="PANTHER" id="PTHR11098">
    <property type="entry name" value="NICOTINATE PHOSPHORIBOSYLTRANSFERASE"/>
    <property type="match status" value="1"/>
</dbReference>
<dbReference type="PANTHER" id="PTHR11098:SF1">
    <property type="entry name" value="NICOTINATE PHOSPHORIBOSYLTRANSFERASE"/>
    <property type="match status" value="1"/>
</dbReference>
<dbReference type="EMBL" id="UZAN01069436">
    <property type="protein sequence ID" value="VDP94751.1"/>
    <property type="molecule type" value="Genomic_DNA"/>
</dbReference>
<gene>
    <name evidence="7" type="ORF">ECPE_LOCUS17458</name>
</gene>
<dbReference type="GO" id="GO:0034355">
    <property type="term" value="P:NAD+ biosynthetic process via the salvage pathway"/>
    <property type="evidence" value="ECO:0007669"/>
    <property type="project" value="TreeGrafter"/>
</dbReference>
<evidence type="ECO:0000256" key="3">
    <source>
        <dbReference type="ARBA" id="ARBA00022553"/>
    </source>
</evidence>
<evidence type="ECO:0000256" key="6">
    <source>
        <dbReference type="ARBA" id="ARBA00048668"/>
    </source>
</evidence>
<dbReference type="InterPro" id="IPR036068">
    <property type="entry name" value="Nicotinate_pribotase-like_C"/>
</dbReference>
<evidence type="ECO:0000256" key="5">
    <source>
        <dbReference type="ARBA" id="ARBA00022642"/>
    </source>
</evidence>
<comment type="pathway">
    <text evidence="1">Cofactor biosynthesis; NAD(+) biosynthesis; nicotinate D-ribonucleotide from nicotinate: step 1/1.</text>
</comment>
<dbReference type="OrthoDB" id="193380at2759"/>
<evidence type="ECO:0000256" key="4">
    <source>
        <dbReference type="ARBA" id="ARBA00022598"/>
    </source>
</evidence>
<evidence type="ECO:0000256" key="1">
    <source>
        <dbReference type="ARBA" id="ARBA00004952"/>
    </source>
</evidence>
<dbReference type="GO" id="GO:0004516">
    <property type="term" value="F:nicotinate phosphoribosyltransferase activity"/>
    <property type="evidence" value="ECO:0007669"/>
    <property type="project" value="UniProtKB-EC"/>
</dbReference>
<dbReference type="AlphaFoldDB" id="A0A3P8HK94"/>
<dbReference type="GO" id="GO:0005829">
    <property type="term" value="C:cytosol"/>
    <property type="evidence" value="ECO:0007669"/>
    <property type="project" value="TreeGrafter"/>
</dbReference>
<dbReference type="InterPro" id="IPR007229">
    <property type="entry name" value="Nic_PRibTrfase-Fam"/>
</dbReference>
<dbReference type="Proteomes" id="UP000272942">
    <property type="component" value="Unassembled WGS sequence"/>
</dbReference>
<organism evidence="7 8">
    <name type="scientific">Echinostoma caproni</name>
    <dbReference type="NCBI Taxonomy" id="27848"/>
    <lineage>
        <taxon>Eukaryota</taxon>
        <taxon>Metazoa</taxon>
        <taxon>Spiralia</taxon>
        <taxon>Lophotrochozoa</taxon>
        <taxon>Platyhelminthes</taxon>
        <taxon>Trematoda</taxon>
        <taxon>Digenea</taxon>
        <taxon>Plagiorchiida</taxon>
        <taxon>Echinostomata</taxon>
        <taxon>Echinostomatoidea</taxon>
        <taxon>Echinostomatidae</taxon>
        <taxon>Echinostoma</taxon>
    </lineage>
</organism>